<dbReference type="AlphaFoldDB" id="A0A183LKN6"/>
<name>A0A183LKN6_9TREM</name>
<keyword evidence="2" id="KW-1185">Reference proteome</keyword>
<gene>
    <name evidence="1" type="ORF">SMRZ_LOCUS4361</name>
</gene>
<accession>A0A183LKN6</accession>
<sequence length="193" mass="21545">MHPKVESLAISLSKHDDLKQEIKTLSPLKLLLSKDIVPVELDDMIKAESVIDFIVNEVTKRIISRNNVIIYNIPGRIPIKAVRNSILRASNLRDSPCQCIRLNKKNVSAEPSGSRPIIKNTTITQPNKNKTVLPDTVLYLTHRMGGYKGRLGSNVSQDGHCNHYVSRPNIGQTTRNQCTLQLSSKVFNNKPVG</sequence>
<reference evidence="1 2" key="1">
    <citation type="submission" date="2018-11" db="EMBL/GenBank/DDBJ databases">
        <authorList>
            <consortium name="Pathogen Informatics"/>
        </authorList>
    </citation>
    <scope>NUCLEOTIDE SEQUENCE [LARGE SCALE GENOMIC DNA]</scope>
    <source>
        <strain evidence="1 2">Zambia</strain>
    </source>
</reference>
<protein>
    <submittedName>
        <fullName evidence="1">Uncharacterized protein</fullName>
    </submittedName>
</protein>
<proteinExistence type="predicted"/>
<evidence type="ECO:0000313" key="2">
    <source>
        <dbReference type="Proteomes" id="UP000277204"/>
    </source>
</evidence>
<evidence type="ECO:0000313" key="1">
    <source>
        <dbReference type="EMBL" id="VDO61304.1"/>
    </source>
</evidence>
<dbReference type="EMBL" id="UZAI01001378">
    <property type="protein sequence ID" value="VDO61304.1"/>
    <property type="molecule type" value="Genomic_DNA"/>
</dbReference>
<organism evidence="1 2">
    <name type="scientific">Schistosoma margrebowiei</name>
    <dbReference type="NCBI Taxonomy" id="48269"/>
    <lineage>
        <taxon>Eukaryota</taxon>
        <taxon>Metazoa</taxon>
        <taxon>Spiralia</taxon>
        <taxon>Lophotrochozoa</taxon>
        <taxon>Platyhelminthes</taxon>
        <taxon>Trematoda</taxon>
        <taxon>Digenea</taxon>
        <taxon>Strigeidida</taxon>
        <taxon>Schistosomatoidea</taxon>
        <taxon>Schistosomatidae</taxon>
        <taxon>Schistosoma</taxon>
    </lineage>
</organism>
<dbReference type="Proteomes" id="UP000277204">
    <property type="component" value="Unassembled WGS sequence"/>
</dbReference>